<comment type="caution">
    <text evidence="11">The sequence shown here is derived from an EMBL/GenBank/DDBJ whole genome shotgun (WGS) entry which is preliminary data.</text>
</comment>
<dbReference type="PRINTS" id="PR00463">
    <property type="entry name" value="EP450I"/>
</dbReference>
<evidence type="ECO:0000256" key="1">
    <source>
        <dbReference type="ARBA" id="ARBA00001971"/>
    </source>
</evidence>
<dbReference type="EMBL" id="LCZI01000505">
    <property type="protein sequence ID" value="KKZ66222.1"/>
    <property type="molecule type" value="Genomic_DNA"/>
</dbReference>
<keyword evidence="3 8" id="KW-0349">Heme</keyword>
<keyword evidence="4 8" id="KW-0479">Metal-binding</keyword>
<dbReference type="GO" id="GO:0005506">
    <property type="term" value="F:iron ion binding"/>
    <property type="evidence" value="ECO:0007669"/>
    <property type="project" value="InterPro"/>
</dbReference>
<organism evidence="11 12">
    <name type="scientific">[Emmonsia] crescens</name>
    <dbReference type="NCBI Taxonomy" id="73230"/>
    <lineage>
        <taxon>Eukaryota</taxon>
        <taxon>Fungi</taxon>
        <taxon>Dikarya</taxon>
        <taxon>Ascomycota</taxon>
        <taxon>Pezizomycotina</taxon>
        <taxon>Eurotiomycetes</taxon>
        <taxon>Eurotiomycetidae</taxon>
        <taxon>Onygenales</taxon>
        <taxon>Ajellomycetaceae</taxon>
        <taxon>Emergomyces</taxon>
    </lineage>
</organism>
<dbReference type="PRINTS" id="PR00385">
    <property type="entry name" value="P450"/>
</dbReference>
<evidence type="ECO:0000256" key="4">
    <source>
        <dbReference type="ARBA" id="ARBA00022723"/>
    </source>
</evidence>
<dbReference type="InterPro" id="IPR002401">
    <property type="entry name" value="Cyt_P450_E_grp-I"/>
</dbReference>
<proteinExistence type="inferred from homology"/>
<dbReference type="VEuPathDB" id="FungiDB:EMCG_08048"/>
<dbReference type="OrthoDB" id="3945418at2759"/>
<dbReference type="Proteomes" id="UP000034164">
    <property type="component" value="Unassembled WGS sequence"/>
</dbReference>
<dbReference type="InterPro" id="IPR050121">
    <property type="entry name" value="Cytochrome_P450_monoxygenase"/>
</dbReference>
<feature type="transmembrane region" description="Helical" evidence="10">
    <location>
        <begin position="6"/>
        <end position="27"/>
    </location>
</feature>
<evidence type="ECO:0000256" key="8">
    <source>
        <dbReference type="PIRSR" id="PIRSR602401-1"/>
    </source>
</evidence>
<dbReference type="Gene3D" id="1.10.630.10">
    <property type="entry name" value="Cytochrome P450"/>
    <property type="match status" value="1"/>
</dbReference>
<feature type="binding site" description="axial binding residue" evidence="8">
    <location>
        <position position="445"/>
    </location>
    <ligand>
        <name>heme</name>
        <dbReference type="ChEBI" id="CHEBI:30413"/>
    </ligand>
    <ligandPart>
        <name>Fe</name>
        <dbReference type="ChEBI" id="CHEBI:18248"/>
    </ligandPart>
</feature>
<dbReference type="GO" id="GO:0020037">
    <property type="term" value="F:heme binding"/>
    <property type="evidence" value="ECO:0007669"/>
    <property type="project" value="InterPro"/>
</dbReference>
<keyword evidence="6 8" id="KW-0408">Iron</keyword>
<protein>
    <recommendedName>
        <fullName evidence="13">Benzoate 4-monooxygenase cytochrome P450</fullName>
    </recommendedName>
</protein>
<dbReference type="PANTHER" id="PTHR24305:SF157">
    <property type="entry name" value="N-ACETYLTRYPTOPHAN 6-HYDROXYLASE IVOC-RELATED"/>
    <property type="match status" value="1"/>
</dbReference>
<evidence type="ECO:0000256" key="6">
    <source>
        <dbReference type="ARBA" id="ARBA00023004"/>
    </source>
</evidence>
<sequence>MLEASLSSFAAYGGGLYLIYIVTLVFYRFFFHPLSHIPGPPLAVATYLYEWYYDLYLDGQFTFKLKGLHKKYGPVIRINPDEIHIDDPDYYGEVYNQTNGRVVKPPRAAETFGPYPAAIGTASHELHRVRRSALNPFFSKKSVNDLFLVMRRPIDILCKRLDSASKTGETLNMKYMYAAVTLDIINAYCFAKSPENVLKSDFGCKGFDVVDRFVEISLLNAHIPWIMRLTYSLPDRVNKLLAPAIADILDFRQDLSRQVESIRNGEDKSHENARHRTMFHELLGSKLPPDELRRDRLRDEAFSMVTAGFTTTAHVLQGAAYSIAANPAIRQRLYDELKVAIPDPSDPPSLQKLDQLPYLSAVLQESLRLHNPVTHRVLRQFPDKSLNCHGYVIPAGSSMGMTTYLINQNEDIFPEPTAFKPERWLEHGKSLEKYFVPFGAGPRTCLGLNLAHAELVLIIALVFRQFDFDVSGVSKERDIDISRDFIMAAQARDSPGILVKVNKAC</sequence>
<gene>
    <name evidence="11" type="ORF">EMCG_08048</name>
</gene>
<reference evidence="12" key="1">
    <citation type="journal article" date="2015" name="PLoS Genet.">
        <title>The dynamic genome and transcriptome of the human fungal pathogen Blastomyces and close relative Emmonsia.</title>
        <authorList>
            <person name="Munoz J.F."/>
            <person name="Gauthier G.M."/>
            <person name="Desjardins C.A."/>
            <person name="Gallo J.E."/>
            <person name="Holder J."/>
            <person name="Sullivan T.D."/>
            <person name="Marty A.J."/>
            <person name="Carmen J.C."/>
            <person name="Chen Z."/>
            <person name="Ding L."/>
            <person name="Gujja S."/>
            <person name="Magrini V."/>
            <person name="Misas E."/>
            <person name="Mitreva M."/>
            <person name="Priest M."/>
            <person name="Saif S."/>
            <person name="Whiston E.A."/>
            <person name="Young S."/>
            <person name="Zeng Q."/>
            <person name="Goldman W.E."/>
            <person name="Mardis E.R."/>
            <person name="Taylor J.W."/>
            <person name="McEwen J.G."/>
            <person name="Clay O.K."/>
            <person name="Klein B.S."/>
            <person name="Cuomo C.A."/>
        </authorList>
    </citation>
    <scope>NUCLEOTIDE SEQUENCE [LARGE SCALE GENOMIC DNA]</scope>
    <source>
        <strain evidence="12">UAMH 3008</strain>
    </source>
</reference>
<evidence type="ECO:0000313" key="12">
    <source>
        <dbReference type="Proteomes" id="UP000034164"/>
    </source>
</evidence>
<evidence type="ECO:0000313" key="11">
    <source>
        <dbReference type="EMBL" id="KKZ66222.1"/>
    </source>
</evidence>
<keyword evidence="7 9" id="KW-0503">Monooxygenase</keyword>
<keyword evidence="10" id="KW-0472">Membrane</keyword>
<evidence type="ECO:0000256" key="10">
    <source>
        <dbReference type="SAM" id="Phobius"/>
    </source>
</evidence>
<dbReference type="GO" id="GO:0004497">
    <property type="term" value="F:monooxygenase activity"/>
    <property type="evidence" value="ECO:0007669"/>
    <property type="project" value="UniProtKB-KW"/>
</dbReference>
<dbReference type="Pfam" id="PF00067">
    <property type="entry name" value="p450"/>
    <property type="match status" value="1"/>
</dbReference>
<keyword evidence="5 9" id="KW-0560">Oxidoreductase</keyword>
<dbReference type="InterPro" id="IPR017972">
    <property type="entry name" value="Cyt_P450_CS"/>
</dbReference>
<dbReference type="CDD" id="cd11062">
    <property type="entry name" value="CYP58-like"/>
    <property type="match status" value="1"/>
</dbReference>
<keyword evidence="10" id="KW-0812">Transmembrane</keyword>
<evidence type="ECO:0000256" key="5">
    <source>
        <dbReference type="ARBA" id="ARBA00023002"/>
    </source>
</evidence>
<dbReference type="InterPro" id="IPR001128">
    <property type="entry name" value="Cyt_P450"/>
</dbReference>
<evidence type="ECO:0000256" key="2">
    <source>
        <dbReference type="ARBA" id="ARBA00010617"/>
    </source>
</evidence>
<comment type="similarity">
    <text evidence="2 9">Belongs to the cytochrome P450 family.</text>
</comment>
<accession>A0A0G2I6G1</accession>
<dbReference type="SUPFAM" id="SSF48264">
    <property type="entry name" value="Cytochrome P450"/>
    <property type="match status" value="1"/>
</dbReference>
<comment type="cofactor">
    <cofactor evidence="1 8">
        <name>heme</name>
        <dbReference type="ChEBI" id="CHEBI:30413"/>
    </cofactor>
</comment>
<evidence type="ECO:0000256" key="3">
    <source>
        <dbReference type="ARBA" id="ARBA00022617"/>
    </source>
</evidence>
<dbReference type="PROSITE" id="PS00086">
    <property type="entry name" value="CYTOCHROME_P450"/>
    <property type="match status" value="1"/>
</dbReference>
<name>A0A0G2I6G1_9EURO</name>
<evidence type="ECO:0000256" key="9">
    <source>
        <dbReference type="RuleBase" id="RU000461"/>
    </source>
</evidence>
<keyword evidence="10" id="KW-1133">Transmembrane helix</keyword>
<evidence type="ECO:0000256" key="7">
    <source>
        <dbReference type="ARBA" id="ARBA00023033"/>
    </source>
</evidence>
<dbReference type="GO" id="GO:0016705">
    <property type="term" value="F:oxidoreductase activity, acting on paired donors, with incorporation or reduction of molecular oxygen"/>
    <property type="evidence" value="ECO:0007669"/>
    <property type="project" value="InterPro"/>
</dbReference>
<evidence type="ECO:0008006" key="13">
    <source>
        <dbReference type="Google" id="ProtNLM"/>
    </source>
</evidence>
<dbReference type="PANTHER" id="PTHR24305">
    <property type="entry name" value="CYTOCHROME P450"/>
    <property type="match status" value="1"/>
</dbReference>
<dbReference type="AlphaFoldDB" id="A0A0G2I6G1"/>
<dbReference type="InterPro" id="IPR036396">
    <property type="entry name" value="Cyt_P450_sf"/>
</dbReference>